<name>A0A1G4JRP1_9SACH</name>
<dbReference type="Pfam" id="PF09350">
    <property type="entry name" value="DJC28_CD"/>
    <property type="match status" value="1"/>
</dbReference>
<reference evidence="3" key="1">
    <citation type="submission" date="2016-03" db="EMBL/GenBank/DDBJ databases">
        <authorList>
            <person name="Devillers Hugo."/>
        </authorList>
    </citation>
    <scope>NUCLEOTIDE SEQUENCE [LARGE SCALE GENOMIC DNA]</scope>
</reference>
<evidence type="ECO:0000313" key="2">
    <source>
        <dbReference type="EMBL" id="SCU93492.1"/>
    </source>
</evidence>
<dbReference type="Proteomes" id="UP000189911">
    <property type="component" value="Chromosome E"/>
</dbReference>
<dbReference type="PANTHER" id="PTHR39394:SF1">
    <property type="entry name" value="DNAJ HOMOLOGUE SUBFAMILY C MEMBER 28 CONSERVED DOMAIN-CONTAINING PROTEIN"/>
    <property type="match status" value="1"/>
</dbReference>
<dbReference type="OrthoDB" id="1922282at2759"/>
<dbReference type="InterPro" id="IPR018961">
    <property type="entry name" value="DnaJ_homolog_subfam-C_membr-28"/>
</dbReference>
<gene>
    <name evidence="2" type="ORF">LANO_0E04016G</name>
</gene>
<protein>
    <submittedName>
        <fullName evidence="2">LANO_0E04016g1_1</fullName>
    </submittedName>
</protein>
<keyword evidence="3" id="KW-1185">Reference proteome</keyword>
<proteinExistence type="predicted"/>
<evidence type="ECO:0000313" key="3">
    <source>
        <dbReference type="Proteomes" id="UP000189911"/>
    </source>
</evidence>
<evidence type="ECO:0000259" key="1">
    <source>
        <dbReference type="Pfam" id="PF09350"/>
    </source>
</evidence>
<accession>A0A1G4JRP1</accession>
<organism evidence="2 3">
    <name type="scientific">Lachancea nothofagi CBS 11611</name>
    <dbReference type="NCBI Taxonomy" id="1266666"/>
    <lineage>
        <taxon>Eukaryota</taxon>
        <taxon>Fungi</taxon>
        <taxon>Dikarya</taxon>
        <taxon>Ascomycota</taxon>
        <taxon>Saccharomycotina</taxon>
        <taxon>Saccharomycetes</taxon>
        <taxon>Saccharomycetales</taxon>
        <taxon>Saccharomycetaceae</taxon>
        <taxon>Lachancea</taxon>
    </lineage>
</organism>
<dbReference type="AlphaFoldDB" id="A0A1G4JRP1"/>
<dbReference type="PANTHER" id="PTHR39394">
    <property type="entry name" value="YALI0E31793P"/>
    <property type="match status" value="1"/>
</dbReference>
<feature type="domain" description="DnaJ homologue subfamily C member 28 conserved" evidence="1">
    <location>
        <begin position="197"/>
        <end position="266"/>
    </location>
</feature>
<dbReference type="EMBL" id="LT598451">
    <property type="protein sequence ID" value="SCU93492.1"/>
    <property type="molecule type" value="Genomic_DNA"/>
</dbReference>
<sequence length="403" mass="46950">MKWHRVLHRTLVSGAKCFNKPEKDAGYLSRRLAQLKEENCVDQADPLSKLIRNEQLDVLHEELRKKTFEHQYRREIEVSKFGDHLSKNAQETAMSRPWFGDEHFTDTSLRMLMDGLKDKGTNKVIAVDNIAFKSKTNTTKHARGRTRDRLEAAQDNVINYKIDRDKKSIDEKEASEFRALYAEKFTPVGSLEKLRSLADFRIEESMKKGEFKSAHKLHGSKLSTSQPAPYVERTEHHLNDIMARQKVTPPWIDKQSSVNCDIQRLRAAFAESYHQELVSEMHARHMFNITTRDNTEARLELAATGLMKSAFTKWKTGYSNVAKAKINTLNNSMRSYNLQAPLSTQKLYLLVDREFKRVFESTDVVKVFQDEMALRQRAKEEYDDAKKALRHGSLKWIKSWRLW</sequence>